<dbReference type="SUPFAM" id="SSF52833">
    <property type="entry name" value="Thioredoxin-like"/>
    <property type="match status" value="1"/>
</dbReference>
<evidence type="ECO:0000313" key="2">
    <source>
        <dbReference type="EMBL" id="SKC95298.1"/>
    </source>
</evidence>
<evidence type="ECO:0000313" key="3">
    <source>
        <dbReference type="Proteomes" id="UP000190166"/>
    </source>
</evidence>
<keyword evidence="1" id="KW-0732">Signal</keyword>
<gene>
    <name evidence="2" type="ORF">SAMN05660461_0330</name>
</gene>
<dbReference type="RefSeq" id="WP_079467675.1">
    <property type="nucleotide sequence ID" value="NZ_FUZZ01000001.1"/>
</dbReference>
<dbReference type="Proteomes" id="UP000190166">
    <property type="component" value="Unassembled WGS sequence"/>
</dbReference>
<keyword evidence="3" id="KW-1185">Reference proteome</keyword>
<organism evidence="2 3">
    <name type="scientific">Chitinophaga ginsengisegetis</name>
    <dbReference type="NCBI Taxonomy" id="393003"/>
    <lineage>
        <taxon>Bacteria</taxon>
        <taxon>Pseudomonadati</taxon>
        <taxon>Bacteroidota</taxon>
        <taxon>Chitinophagia</taxon>
        <taxon>Chitinophagales</taxon>
        <taxon>Chitinophagaceae</taxon>
        <taxon>Chitinophaga</taxon>
    </lineage>
</organism>
<reference evidence="2 3" key="1">
    <citation type="submission" date="2017-02" db="EMBL/GenBank/DDBJ databases">
        <authorList>
            <person name="Peterson S.W."/>
        </authorList>
    </citation>
    <scope>NUCLEOTIDE SEQUENCE [LARGE SCALE GENOMIC DNA]</scope>
    <source>
        <strain evidence="2 3">DSM 18108</strain>
    </source>
</reference>
<dbReference type="InterPro" id="IPR010634">
    <property type="entry name" value="DUF1223"/>
</dbReference>
<dbReference type="InterPro" id="IPR036249">
    <property type="entry name" value="Thioredoxin-like_sf"/>
</dbReference>
<proteinExistence type="predicted"/>
<accession>A0A1T5N5I2</accession>
<dbReference type="PANTHER" id="PTHR36057">
    <property type="match status" value="1"/>
</dbReference>
<dbReference type="Pfam" id="PF06764">
    <property type="entry name" value="DUF1223"/>
    <property type="match status" value="1"/>
</dbReference>
<evidence type="ECO:0008006" key="4">
    <source>
        <dbReference type="Google" id="ProtNLM"/>
    </source>
</evidence>
<evidence type="ECO:0000256" key="1">
    <source>
        <dbReference type="SAM" id="SignalP"/>
    </source>
</evidence>
<dbReference type="PANTHER" id="PTHR36057:SF1">
    <property type="entry name" value="LIPOPROTEIN LIPID ATTACHMENT SITE-LIKE PROTEIN, PUTATIVE (DUF1223)-RELATED"/>
    <property type="match status" value="1"/>
</dbReference>
<sequence>MKLIMIPAIALTLFSAVFANQRTASEQPVHTGNGFAVLELFTSEGCSSCPPADALLARIQQEAGNKPIYILAYHVDYWNRLGWKDIFSDPRYSKRQYQYSQQLNSQVYTPQLVINGTSSCVGSDEAAVTNAMANALASPAEETLNIKAQLQSGKAALTYNVTGDAGNSRLLVAVVQKHAVSKVTRGENEGRMLSHVQIVRDLRTFDPGAGSAQISLPGDFNTQEWELIGMIQDSGTGVIKAATRVPL</sequence>
<feature type="signal peptide" evidence="1">
    <location>
        <begin position="1"/>
        <end position="19"/>
    </location>
</feature>
<dbReference type="AlphaFoldDB" id="A0A1T5N5I2"/>
<feature type="chain" id="PRO_5013250762" description="DUF1223 domain-containing protein" evidence="1">
    <location>
        <begin position="20"/>
        <end position="247"/>
    </location>
</feature>
<dbReference type="STRING" id="393003.SAMN05660461_0330"/>
<name>A0A1T5N5I2_9BACT</name>
<protein>
    <recommendedName>
        <fullName evidence="4">DUF1223 domain-containing protein</fullName>
    </recommendedName>
</protein>
<dbReference type="EMBL" id="FUZZ01000001">
    <property type="protein sequence ID" value="SKC95298.1"/>
    <property type="molecule type" value="Genomic_DNA"/>
</dbReference>